<feature type="region of interest" description="Disordered" evidence="1">
    <location>
        <begin position="1"/>
        <end position="40"/>
    </location>
</feature>
<gene>
    <name evidence="2" type="ORF">BVC80_719g4</name>
</gene>
<proteinExistence type="predicted"/>
<protein>
    <submittedName>
        <fullName evidence="2">Uncharacterized protein</fullName>
    </submittedName>
</protein>
<dbReference type="AlphaFoldDB" id="A0A200PMD8"/>
<dbReference type="EMBL" id="MVGT01004509">
    <property type="protein sequence ID" value="OUZ99362.1"/>
    <property type="molecule type" value="Genomic_DNA"/>
</dbReference>
<comment type="caution">
    <text evidence="2">The sequence shown here is derived from an EMBL/GenBank/DDBJ whole genome shotgun (WGS) entry which is preliminary data.</text>
</comment>
<name>A0A200PMD8_MACCD</name>
<accession>A0A200PMD8</accession>
<sequence length="112" mass="12484">MIWTPNKVEALEASNNGGGKSSKRKSKAKQPDMLQLGKEDDLGRSILPSTLGGFLGNEERLLELIGTSKEKELEQKWKLQIIDETKAYLNMVELAREHAKAVLDVLKSTSNF</sequence>
<keyword evidence="3" id="KW-1185">Reference proteome</keyword>
<organism evidence="2 3">
    <name type="scientific">Macleaya cordata</name>
    <name type="common">Five-seeded plume-poppy</name>
    <name type="synonym">Bocconia cordata</name>
    <dbReference type="NCBI Taxonomy" id="56857"/>
    <lineage>
        <taxon>Eukaryota</taxon>
        <taxon>Viridiplantae</taxon>
        <taxon>Streptophyta</taxon>
        <taxon>Embryophyta</taxon>
        <taxon>Tracheophyta</taxon>
        <taxon>Spermatophyta</taxon>
        <taxon>Magnoliopsida</taxon>
        <taxon>Ranunculales</taxon>
        <taxon>Papaveraceae</taxon>
        <taxon>Papaveroideae</taxon>
        <taxon>Macleaya</taxon>
    </lineage>
</organism>
<reference evidence="2 3" key="1">
    <citation type="journal article" date="2017" name="Mol. Plant">
        <title>The Genome of Medicinal Plant Macleaya cordata Provides New Insights into Benzylisoquinoline Alkaloids Metabolism.</title>
        <authorList>
            <person name="Liu X."/>
            <person name="Liu Y."/>
            <person name="Huang P."/>
            <person name="Ma Y."/>
            <person name="Qing Z."/>
            <person name="Tang Q."/>
            <person name="Cao H."/>
            <person name="Cheng P."/>
            <person name="Zheng Y."/>
            <person name="Yuan Z."/>
            <person name="Zhou Y."/>
            <person name="Liu J."/>
            <person name="Tang Z."/>
            <person name="Zhuo Y."/>
            <person name="Zhang Y."/>
            <person name="Yu L."/>
            <person name="Huang J."/>
            <person name="Yang P."/>
            <person name="Peng Q."/>
            <person name="Zhang J."/>
            <person name="Jiang W."/>
            <person name="Zhang Z."/>
            <person name="Lin K."/>
            <person name="Ro D.K."/>
            <person name="Chen X."/>
            <person name="Xiong X."/>
            <person name="Shang Y."/>
            <person name="Huang S."/>
            <person name="Zeng J."/>
        </authorList>
    </citation>
    <scope>NUCLEOTIDE SEQUENCE [LARGE SCALE GENOMIC DNA]</scope>
    <source>
        <strain evidence="3">cv. BLH2017</strain>
        <tissue evidence="2">Root</tissue>
    </source>
</reference>
<evidence type="ECO:0000256" key="1">
    <source>
        <dbReference type="SAM" id="MobiDB-lite"/>
    </source>
</evidence>
<evidence type="ECO:0000313" key="3">
    <source>
        <dbReference type="Proteomes" id="UP000195402"/>
    </source>
</evidence>
<dbReference type="Proteomes" id="UP000195402">
    <property type="component" value="Unassembled WGS sequence"/>
</dbReference>
<dbReference type="OrthoDB" id="661680at2759"/>
<evidence type="ECO:0000313" key="2">
    <source>
        <dbReference type="EMBL" id="OUZ99362.1"/>
    </source>
</evidence>
<dbReference type="InParanoid" id="A0A200PMD8"/>